<keyword evidence="2" id="KW-0004">4Fe-4S</keyword>
<dbReference type="PATRIC" id="fig|1503.3.peg.2058"/>
<dbReference type="Gene3D" id="3.20.20.70">
    <property type="entry name" value="Aldolase class I"/>
    <property type="match status" value="1"/>
</dbReference>
<dbReference type="Pfam" id="PF04055">
    <property type="entry name" value="Radical_SAM"/>
    <property type="match status" value="1"/>
</dbReference>
<evidence type="ECO:0000256" key="4">
    <source>
        <dbReference type="ARBA" id="ARBA00022723"/>
    </source>
</evidence>
<dbReference type="SMART" id="SM00729">
    <property type="entry name" value="Elp3"/>
    <property type="match status" value="1"/>
</dbReference>
<keyword evidence="5" id="KW-0408">Iron</keyword>
<evidence type="ECO:0000259" key="7">
    <source>
        <dbReference type="PROSITE" id="PS51918"/>
    </source>
</evidence>
<dbReference type="InterPro" id="IPR058240">
    <property type="entry name" value="rSAM_sf"/>
</dbReference>
<keyword evidence="3" id="KW-0949">S-adenosyl-L-methionine</keyword>
<dbReference type="NCBIfam" id="TIGR04334">
    <property type="entry name" value="rSAM_Clo7bot"/>
    <property type="match status" value="1"/>
</dbReference>
<sequence>MKKSRYNHIWDLENGKKIAFNSLSCGLAEIDNEFLEVLENIDKIDYDKLEGQEKELIDNMLLGNFIIQDYVDEFKLIKFRHYQGKFSTNSLGLTIAPTLNCNFKCPYCYETPNTHMMDETIKEAIIRYVKQMSKSINQLQITWYGGEPIIAKDIIFDLSEKLIKICEENNCTYGAFIVTNGYLLNDEIISKLKEYKIHGAQVTLDGPPTIHNKRRILKNGENTFDKILENIKKLKEQSIRVSIRINIDKENESYVEELLDILKDNGLNDLDISLGHVTDYTDACKSISGSCLSNEEYANLSLEYQKILHNKNFAANSYPYYPGIKANYCCADQINSFVIDSKGYMYKCWNNVGDTTKSVGNITELDKNIDKIMMSNNIDWMTTTPFEYQECIDCDILPICMGGCPYNLKREGTPQCEKWRYNLDEILKYTYEYKESEENLEEGSLCGI</sequence>
<dbReference type="SUPFAM" id="SSF102114">
    <property type="entry name" value="Radical SAM enzymes"/>
    <property type="match status" value="1"/>
</dbReference>
<comment type="caution">
    <text evidence="8">The sequence shown here is derived from an EMBL/GenBank/DDBJ whole genome shotgun (WGS) entry which is preliminary data.</text>
</comment>
<accession>A0A0L0WD59</accession>
<comment type="cofactor">
    <cofactor evidence="1">
        <name>[4Fe-4S] cluster</name>
        <dbReference type="ChEBI" id="CHEBI:49883"/>
    </cofactor>
</comment>
<reference evidence="9" key="1">
    <citation type="submission" date="2015-07" db="EMBL/GenBank/DDBJ databases">
        <title>Draft genome sequence of the purine-degrading Gottschalkia purinilyticum DSM 1384 (formerly Clostridium purinilyticum).</title>
        <authorList>
            <person name="Poehlein A."/>
            <person name="Schiel-Bengelsdorf B."/>
            <person name="Bengelsdorf F.R."/>
            <person name="Daniel R."/>
            <person name="Duerre P."/>
        </authorList>
    </citation>
    <scope>NUCLEOTIDE SEQUENCE [LARGE SCALE GENOMIC DNA]</scope>
    <source>
        <strain evidence="9">DSM 1384</strain>
    </source>
</reference>
<dbReference type="GO" id="GO:0046872">
    <property type="term" value="F:metal ion binding"/>
    <property type="evidence" value="ECO:0007669"/>
    <property type="project" value="UniProtKB-KW"/>
</dbReference>
<dbReference type="GO" id="GO:0016491">
    <property type="term" value="F:oxidoreductase activity"/>
    <property type="evidence" value="ECO:0007669"/>
    <property type="project" value="InterPro"/>
</dbReference>
<dbReference type="InterPro" id="IPR006638">
    <property type="entry name" value="Elp3/MiaA/NifB-like_rSAM"/>
</dbReference>
<dbReference type="InterPro" id="IPR007197">
    <property type="entry name" value="rSAM"/>
</dbReference>
<keyword evidence="4" id="KW-0479">Metal-binding</keyword>
<dbReference type="SFLD" id="SFLDG01386">
    <property type="entry name" value="main_SPASM_domain-containing"/>
    <property type="match status" value="1"/>
</dbReference>
<dbReference type="CDD" id="cd01335">
    <property type="entry name" value="Radical_SAM"/>
    <property type="match status" value="1"/>
</dbReference>
<dbReference type="InterPro" id="IPR027622">
    <property type="entry name" value="rSAM_Clo7bot"/>
</dbReference>
<dbReference type="PANTHER" id="PTHR43787">
    <property type="entry name" value="FEMO COFACTOR BIOSYNTHESIS PROTEIN NIFB-RELATED"/>
    <property type="match status" value="1"/>
</dbReference>
<evidence type="ECO:0000256" key="6">
    <source>
        <dbReference type="ARBA" id="ARBA00023014"/>
    </source>
</evidence>
<evidence type="ECO:0000313" key="8">
    <source>
        <dbReference type="EMBL" id="KNF09414.1"/>
    </source>
</evidence>
<protein>
    <recommendedName>
        <fullName evidence="7">Radical SAM core domain-containing protein</fullName>
    </recommendedName>
</protein>
<dbReference type="RefSeq" id="WP_050354401.1">
    <property type="nucleotide sequence ID" value="NZ_LGSS01000003.1"/>
</dbReference>
<dbReference type="NCBIfam" id="TIGR04085">
    <property type="entry name" value="rSAM_more_4Fe4S"/>
    <property type="match status" value="1"/>
</dbReference>
<evidence type="ECO:0000256" key="2">
    <source>
        <dbReference type="ARBA" id="ARBA00022485"/>
    </source>
</evidence>
<dbReference type="EMBL" id="LGSS01000003">
    <property type="protein sequence ID" value="KNF09414.1"/>
    <property type="molecule type" value="Genomic_DNA"/>
</dbReference>
<evidence type="ECO:0000256" key="3">
    <source>
        <dbReference type="ARBA" id="ARBA00022691"/>
    </source>
</evidence>
<dbReference type="InterPro" id="IPR013785">
    <property type="entry name" value="Aldolase_TIM"/>
</dbReference>
<organism evidence="8 9">
    <name type="scientific">Gottschalkia purinilytica</name>
    <name type="common">Clostridium purinilyticum</name>
    <dbReference type="NCBI Taxonomy" id="1503"/>
    <lineage>
        <taxon>Bacteria</taxon>
        <taxon>Bacillati</taxon>
        <taxon>Bacillota</taxon>
        <taxon>Tissierellia</taxon>
        <taxon>Tissierellales</taxon>
        <taxon>Gottschalkiaceae</taxon>
        <taxon>Gottschalkia</taxon>
    </lineage>
</organism>
<feature type="domain" description="Radical SAM core" evidence="7">
    <location>
        <begin position="85"/>
        <end position="325"/>
    </location>
</feature>
<dbReference type="Proteomes" id="UP000037267">
    <property type="component" value="Unassembled WGS sequence"/>
</dbReference>
<dbReference type="PANTHER" id="PTHR43787:SF3">
    <property type="entry name" value="ARYLSULFATASE REGULATORY PROTEIN"/>
    <property type="match status" value="1"/>
</dbReference>
<keyword evidence="6" id="KW-0411">Iron-sulfur</keyword>
<dbReference type="GO" id="GO:0051539">
    <property type="term" value="F:4 iron, 4 sulfur cluster binding"/>
    <property type="evidence" value="ECO:0007669"/>
    <property type="project" value="UniProtKB-KW"/>
</dbReference>
<proteinExistence type="predicted"/>
<evidence type="ECO:0000313" key="9">
    <source>
        <dbReference type="Proteomes" id="UP000037267"/>
    </source>
</evidence>
<keyword evidence="9" id="KW-1185">Reference proteome</keyword>
<dbReference type="InterPro" id="IPR023867">
    <property type="entry name" value="Sulphatase_maturase_rSAM"/>
</dbReference>
<gene>
    <name evidence="8" type="ORF">CLPU_3c01920</name>
</gene>
<dbReference type="SFLD" id="SFLDG01384">
    <property type="entry name" value="thioether_bond_formation_requi"/>
    <property type="match status" value="1"/>
</dbReference>
<dbReference type="SFLD" id="SFLDG01067">
    <property type="entry name" value="SPASM/twitch_domain_containing"/>
    <property type="match status" value="1"/>
</dbReference>
<dbReference type="AlphaFoldDB" id="A0A0L0WD59"/>
<dbReference type="SFLD" id="SFLDS00029">
    <property type="entry name" value="Radical_SAM"/>
    <property type="match status" value="1"/>
</dbReference>
<dbReference type="PROSITE" id="PS51918">
    <property type="entry name" value="RADICAL_SAM"/>
    <property type="match status" value="1"/>
</dbReference>
<dbReference type="OrthoDB" id="9763993at2"/>
<name>A0A0L0WD59_GOTPU</name>
<evidence type="ECO:0000256" key="5">
    <source>
        <dbReference type="ARBA" id="ARBA00023004"/>
    </source>
</evidence>
<dbReference type="STRING" id="1503.CLPU_3c01920"/>
<dbReference type="InterPro" id="IPR023885">
    <property type="entry name" value="4Fe4S-binding_SPASM_dom"/>
</dbReference>
<dbReference type="UniPathway" id="UPA00782"/>
<evidence type="ECO:0000256" key="1">
    <source>
        <dbReference type="ARBA" id="ARBA00001966"/>
    </source>
</evidence>